<evidence type="ECO:0000256" key="12">
    <source>
        <dbReference type="ARBA" id="ARBA00023049"/>
    </source>
</evidence>
<feature type="transmembrane region" description="Helical" evidence="20">
    <location>
        <begin position="21"/>
        <end position="49"/>
    </location>
</feature>
<comment type="subunit">
    <text evidence="3">Homodimer.</text>
</comment>
<dbReference type="GO" id="GO:0005615">
    <property type="term" value="C:extracellular space"/>
    <property type="evidence" value="ECO:0007669"/>
    <property type="project" value="TreeGrafter"/>
</dbReference>
<dbReference type="FunFam" id="2.60.40.1730:FF:000001">
    <property type="entry name" value="Leucyl-cystinyl aminopeptidase"/>
    <property type="match status" value="1"/>
</dbReference>
<evidence type="ECO:0000259" key="21">
    <source>
        <dbReference type="PROSITE" id="PS50158"/>
    </source>
</evidence>
<dbReference type="Pfam" id="PF01433">
    <property type="entry name" value="Peptidase_M1"/>
    <property type="match status" value="1"/>
</dbReference>
<dbReference type="Gene3D" id="2.60.40.1730">
    <property type="entry name" value="tricorn interacting facor f3 domain"/>
    <property type="match status" value="1"/>
</dbReference>
<evidence type="ECO:0000256" key="2">
    <source>
        <dbReference type="ARBA" id="ARBA00010136"/>
    </source>
</evidence>
<dbReference type="InterPro" id="IPR050344">
    <property type="entry name" value="Peptidase_M1_aminopeptidases"/>
</dbReference>
<proteinExistence type="inferred from homology"/>
<dbReference type="GO" id="GO:0006508">
    <property type="term" value="P:proteolysis"/>
    <property type="evidence" value="ECO:0007669"/>
    <property type="project" value="UniProtKB-KW"/>
</dbReference>
<dbReference type="Gene3D" id="1.10.390.10">
    <property type="entry name" value="Neutral Protease Domain 2"/>
    <property type="match status" value="1"/>
</dbReference>
<keyword evidence="12" id="KW-0482">Metalloprotease</keyword>
<evidence type="ECO:0000256" key="4">
    <source>
        <dbReference type="ARBA" id="ARBA00022438"/>
    </source>
</evidence>
<comment type="similarity">
    <text evidence="2">Belongs to the peptidase M1 family.</text>
</comment>
<dbReference type="PANTHER" id="PTHR11533">
    <property type="entry name" value="PROTEASE M1 ZINC METALLOPROTEASE"/>
    <property type="match status" value="1"/>
</dbReference>
<evidence type="ECO:0000256" key="17">
    <source>
        <dbReference type="PIRSR" id="PIRSR634016-4"/>
    </source>
</evidence>
<feature type="domain" description="CCHC-type" evidence="21">
    <location>
        <begin position="1119"/>
        <end position="1134"/>
    </location>
</feature>
<dbReference type="EMBL" id="JAINUG010000004">
    <property type="protein sequence ID" value="KAJ8417423.1"/>
    <property type="molecule type" value="Genomic_DNA"/>
</dbReference>
<evidence type="ECO:0000313" key="22">
    <source>
        <dbReference type="EMBL" id="KAJ8417423.1"/>
    </source>
</evidence>
<keyword evidence="18" id="KW-0863">Zinc-finger</keyword>
<keyword evidence="11 20" id="KW-1133">Transmembrane helix</keyword>
<comment type="cofactor">
    <cofactor evidence="16">
        <name>Zn(2+)</name>
        <dbReference type="ChEBI" id="CHEBI:29105"/>
    </cofactor>
    <text evidence="16">Binds 1 zinc ion per subunit.</text>
</comment>
<keyword evidence="5" id="KW-0645">Protease</keyword>
<dbReference type="SUPFAM" id="SSF57756">
    <property type="entry name" value="Retrovirus zinc finger-like domains"/>
    <property type="match status" value="1"/>
</dbReference>
<evidence type="ECO:0000256" key="9">
    <source>
        <dbReference type="ARBA" id="ARBA00022833"/>
    </source>
</evidence>
<dbReference type="Pfam" id="PF11838">
    <property type="entry name" value="ERAP1_C"/>
    <property type="match status" value="1"/>
</dbReference>
<feature type="site" description="Transition state stabilizer" evidence="17">
    <location>
        <position position="486"/>
    </location>
</feature>
<dbReference type="GO" id="GO:0005886">
    <property type="term" value="C:plasma membrane"/>
    <property type="evidence" value="ECO:0007669"/>
    <property type="project" value="TreeGrafter"/>
</dbReference>
<dbReference type="FunFam" id="1.10.390.10:FF:000001">
    <property type="entry name" value="Aminopeptidase"/>
    <property type="match status" value="1"/>
</dbReference>
<dbReference type="InterPro" id="IPR001878">
    <property type="entry name" value="Znf_CCHC"/>
</dbReference>
<evidence type="ECO:0000256" key="7">
    <source>
        <dbReference type="ARBA" id="ARBA00022723"/>
    </source>
</evidence>
<keyword evidence="4" id="KW-0031">Aminopeptidase</keyword>
<organism evidence="22 23">
    <name type="scientific">Aldrovandia affinis</name>
    <dbReference type="NCBI Taxonomy" id="143900"/>
    <lineage>
        <taxon>Eukaryota</taxon>
        <taxon>Metazoa</taxon>
        <taxon>Chordata</taxon>
        <taxon>Craniata</taxon>
        <taxon>Vertebrata</taxon>
        <taxon>Euteleostomi</taxon>
        <taxon>Actinopterygii</taxon>
        <taxon>Neopterygii</taxon>
        <taxon>Teleostei</taxon>
        <taxon>Notacanthiformes</taxon>
        <taxon>Halosauridae</taxon>
        <taxon>Aldrovandia</taxon>
    </lineage>
</organism>
<dbReference type="GO" id="GO:0003676">
    <property type="term" value="F:nucleic acid binding"/>
    <property type="evidence" value="ECO:0007669"/>
    <property type="project" value="InterPro"/>
</dbReference>
<evidence type="ECO:0000256" key="8">
    <source>
        <dbReference type="ARBA" id="ARBA00022801"/>
    </source>
</evidence>
<protein>
    <recommendedName>
        <fullName evidence="21">CCHC-type domain-containing protein</fullName>
    </recommendedName>
</protein>
<keyword evidence="13 20" id="KW-0472">Membrane</keyword>
<feature type="active site" description="Proton acceptor" evidence="15">
    <location>
        <position position="398"/>
    </location>
</feature>
<dbReference type="CDD" id="cd09601">
    <property type="entry name" value="M1_APN-Q_like"/>
    <property type="match status" value="1"/>
</dbReference>
<accession>A0AAD7TBR7</accession>
<feature type="binding site" evidence="16">
    <location>
        <position position="420"/>
    </location>
    <ligand>
        <name>Zn(2+)</name>
        <dbReference type="ChEBI" id="CHEBI:29105"/>
        <note>catalytic</note>
    </ligand>
</feature>
<dbReference type="GO" id="GO:0042277">
    <property type="term" value="F:peptide binding"/>
    <property type="evidence" value="ECO:0007669"/>
    <property type="project" value="TreeGrafter"/>
</dbReference>
<keyword evidence="23" id="KW-1185">Reference proteome</keyword>
<dbReference type="Proteomes" id="UP001221898">
    <property type="component" value="Unassembled WGS sequence"/>
</dbReference>
<dbReference type="Gene3D" id="2.60.40.1910">
    <property type="match status" value="1"/>
</dbReference>
<evidence type="ECO:0000256" key="16">
    <source>
        <dbReference type="PIRSR" id="PIRSR634016-3"/>
    </source>
</evidence>
<dbReference type="InterPro" id="IPR014782">
    <property type="entry name" value="Peptidase_M1_dom"/>
</dbReference>
<evidence type="ECO:0000256" key="19">
    <source>
        <dbReference type="SAM" id="MobiDB-lite"/>
    </source>
</evidence>
<dbReference type="Pfam" id="PF17900">
    <property type="entry name" value="Peptidase_M1_N"/>
    <property type="match status" value="1"/>
</dbReference>
<dbReference type="GO" id="GO:0070006">
    <property type="term" value="F:metalloaminopeptidase activity"/>
    <property type="evidence" value="ECO:0007669"/>
    <property type="project" value="TreeGrafter"/>
</dbReference>
<keyword evidence="7 16" id="KW-0479">Metal-binding</keyword>
<comment type="subcellular location">
    <subcellularLocation>
        <location evidence="1">Membrane</location>
        <topology evidence="1">Single-pass type II membrane protein</topology>
    </subcellularLocation>
</comment>
<dbReference type="InterPro" id="IPR042097">
    <property type="entry name" value="Aminopeptidase_N-like_N_sf"/>
</dbReference>
<dbReference type="GO" id="GO:0043171">
    <property type="term" value="P:peptide catabolic process"/>
    <property type="evidence" value="ECO:0007669"/>
    <property type="project" value="TreeGrafter"/>
</dbReference>
<evidence type="ECO:0000256" key="15">
    <source>
        <dbReference type="PIRSR" id="PIRSR634016-1"/>
    </source>
</evidence>
<keyword evidence="9 16" id="KW-0862">Zinc</keyword>
<comment type="caution">
    <text evidence="22">The sequence shown here is derived from an EMBL/GenBank/DDBJ whole genome shotgun (WGS) entry which is preliminary data.</text>
</comment>
<dbReference type="GO" id="GO:0005737">
    <property type="term" value="C:cytoplasm"/>
    <property type="evidence" value="ECO:0007669"/>
    <property type="project" value="TreeGrafter"/>
</dbReference>
<name>A0AAD7TBR7_9TELE</name>
<dbReference type="InterPro" id="IPR036875">
    <property type="entry name" value="Znf_CCHC_sf"/>
</dbReference>
<evidence type="ECO:0000256" key="6">
    <source>
        <dbReference type="ARBA" id="ARBA00022692"/>
    </source>
</evidence>
<feature type="region of interest" description="Disordered" evidence="19">
    <location>
        <begin position="1134"/>
        <end position="1154"/>
    </location>
</feature>
<dbReference type="GO" id="GO:0008270">
    <property type="term" value="F:zinc ion binding"/>
    <property type="evidence" value="ECO:0007669"/>
    <property type="project" value="UniProtKB-KW"/>
</dbReference>
<dbReference type="AlphaFoldDB" id="A0AAD7TBR7"/>
<gene>
    <name evidence="22" type="ORF">AAFF_G00286500</name>
</gene>
<feature type="region of interest" description="Disordered" evidence="19">
    <location>
        <begin position="55"/>
        <end position="83"/>
    </location>
</feature>
<evidence type="ECO:0000256" key="11">
    <source>
        <dbReference type="ARBA" id="ARBA00022989"/>
    </source>
</evidence>
<evidence type="ECO:0000256" key="5">
    <source>
        <dbReference type="ARBA" id="ARBA00022670"/>
    </source>
</evidence>
<dbReference type="InterPro" id="IPR027268">
    <property type="entry name" value="Peptidase_M4/M1_CTD_sf"/>
</dbReference>
<keyword evidence="10" id="KW-0735">Signal-anchor</keyword>
<evidence type="ECO:0000256" key="1">
    <source>
        <dbReference type="ARBA" id="ARBA00004606"/>
    </source>
</evidence>
<evidence type="ECO:0000256" key="20">
    <source>
        <dbReference type="SAM" id="Phobius"/>
    </source>
</evidence>
<dbReference type="PRINTS" id="PR00756">
    <property type="entry name" value="ALADIPTASE"/>
</dbReference>
<feature type="binding site" evidence="16">
    <location>
        <position position="397"/>
    </location>
    <ligand>
        <name>Zn(2+)</name>
        <dbReference type="ChEBI" id="CHEBI:29105"/>
        <note>catalytic</note>
    </ligand>
</feature>
<dbReference type="FunFam" id="2.60.40.1910:FF:000005">
    <property type="entry name" value="Aminopeptidase"/>
    <property type="match status" value="1"/>
</dbReference>
<evidence type="ECO:0000256" key="14">
    <source>
        <dbReference type="ARBA" id="ARBA00023180"/>
    </source>
</evidence>
<dbReference type="SUPFAM" id="SSF55486">
    <property type="entry name" value="Metalloproteases ('zincins'), catalytic domain"/>
    <property type="match status" value="1"/>
</dbReference>
<evidence type="ECO:0000256" key="10">
    <source>
        <dbReference type="ARBA" id="ARBA00022968"/>
    </source>
</evidence>
<dbReference type="SUPFAM" id="SSF63737">
    <property type="entry name" value="Leukotriene A4 hydrolase N-terminal domain"/>
    <property type="match status" value="1"/>
</dbReference>
<keyword evidence="8" id="KW-0378">Hydrolase</keyword>
<sequence length="1154" mass="130859">MLQQAGSSFALMPQSDMAKGFYISKTLCVVSIVVGAGAVATIIALSVVYAEEKSKNEPIDGGPVTTVKPPPATPTPSNDPWDKYRLPDALVPDTYDVTLWPRLHKDEHGMYIFTGNSSVVFTCVKETDLILIHSNKLNLTIFDGHLATLLSVDGSAPPSIKSTWLQAETQFLVVQLNGKLSAGKSYGLYTEFQGELADDLTGFYRSEYYEDGDKKVVATSQMHPTHARKTFPCFDEPAMKAIFNITLIHQPGTVALSNGRDIETVDITINGTAVTWTRFEPTKKMSTYLLALIVSDYNFTWSEDDTILIRIWARRKAIADGHGDYALNVTGPVLKFFESYYNVTYPLSKSDQIALPDFYFGAMENWGLVTYRETNLLFDPITSSNANKERTASIIAHELAHMWFGNLVTLKWWNEVWLNEGFASYVQYLGANYKEPTWNIKDLIVLNDVHRVFAIDALASSHPLSSREDEITKPEQITELFDAISYSKGASVLRMLSEFLTEDVFVKGLNTYLNDFAYNNTVGTDLWDHLQRAVIAIGMELPHPVHDIMNRWVLQMGFPVVTINTTTGQLSQMHFLLDPDAVVDRPSEFKYEWYVPIKWMKTGVDQGQYWLLKKQATNSNMTATGPDWVLANINVTGYYRVNYDQGNWDRLLVQLDSNHQVIPVINRAQILDDAFNLARANIINTTLALRTTKYLSDERDYMPWESALNNLDYFFLMFDRTDVYGPMQAYLKNQIEPLFEYFKNITLDWTQIPEGHMDQYNQVNAIRVACSSGVAGCQDLTRGWYNQWMQNPDNNLIDPNLRMTVYCSAIAAGGAVEWDFGWRMFLNASIASEAEKLRSALACTKQPWLLNRYLEYTLDPNKIRKQDATSTIVYIASNVIGQPLAWDFVREKWEYMFTQYGSSSFSFSGLINGVTKRFSTEFELKQLQQFQKDNAQVGFGSGTLALEQSIERTNGNIKWLASNQEQVKHWFQSDLKALTTVLTRQFGQRQSTQASRERLTNRHREGGESWGTVASDVRFHTGQGYRSFGAAKQEELALHTFLQALTPERLRQHVILATPRSLDEALKEAERAEDVLCRAPDQTACVCEADCYEEEEEVRCARSPLQQRRQHPPPVRRGRCYHCDEPGHLACDCPAPAPKPRSPRPSGNDTRTAL</sequence>
<dbReference type="InterPro" id="IPR045357">
    <property type="entry name" value="Aminopeptidase_N-like_N"/>
</dbReference>
<dbReference type="PROSITE" id="PS50158">
    <property type="entry name" value="ZF_CCHC"/>
    <property type="match status" value="1"/>
</dbReference>
<evidence type="ECO:0000256" key="3">
    <source>
        <dbReference type="ARBA" id="ARBA00011738"/>
    </source>
</evidence>
<evidence type="ECO:0000313" key="23">
    <source>
        <dbReference type="Proteomes" id="UP001221898"/>
    </source>
</evidence>
<dbReference type="FunFam" id="1.25.50.20:FF:000012">
    <property type="entry name" value="Aminopeptidase N"/>
    <property type="match status" value="1"/>
</dbReference>
<dbReference type="Gene3D" id="4.10.60.10">
    <property type="entry name" value="Zinc finger, CCHC-type"/>
    <property type="match status" value="1"/>
</dbReference>
<feature type="binding site" evidence="16">
    <location>
        <position position="401"/>
    </location>
    <ligand>
        <name>Zn(2+)</name>
        <dbReference type="ChEBI" id="CHEBI:29105"/>
        <note>catalytic</note>
    </ligand>
</feature>
<dbReference type="InterPro" id="IPR034016">
    <property type="entry name" value="M1_APN-typ"/>
</dbReference>
<reference evidence="22" key="1">
    <citation type="journal article" date="2023" name="Science">
        <title>Genome structures resolve the early diversification of teleost fishes.</title>
        <authorList>
            <person name="Parey E."/>
            <person name="Louis A."/>
            <person name="Montfort J."/>
            <person name="Bouchez O."/>
            <person name="Roques C."/>
            <person name="Iampietro C."/>
            <person name="Lluch J."/>
            <person name="Castinel A."/>
            <person name="Donnadieu C."/>
            <person name="Desvignes T."/>
            <person name="Floi Bucao C."/>
            <person name="Jouanno E."/>
            <person name="Wen M."/>
            <person name="Mejri S."/>
            <person name="Dirks R."/>
            <person name="Jansen H."/>
            <person name="Henkel C."/>
            <person name="Chen W.J."/>
            <person name="Zahm M."/>
            <person name="Cabau C."/>
            <person name="Klopp C."/>
            <person name="Thompson A.W."/>
            <person name="Robinson-Rechavi M."/>
            <person name="Braasch I."/>
            <person name="Lecointre G."/>
            <person name="Bobe J."/>
            <person name="Postlethwait J.H."/>
            <person name="Berthelot C."/>
            <person name="Roest Crollius H."/>
            <person name="Guiguen Y."/>
        </authorList>
    </citation>
    <scope>NUCLEOTIDE SEQUENCE</scope>
    <source>
        <strain evidence="22">NC1722</strain>
    </source>
</reference>
<evidence type="ECO:0000256" key="18">
    <source>
        <dbReference type="PROSITE-ProRule" id="PRU00047"/>
    </source>
</evidence>
<dbReference type="Gene3D" id="1.25.50.20">
    <property type="match status" value="1"/>
</dbReference>
<dbReference type="InterPro" id="IPR001930">
    <property type="entry name" value="Peptidase_M1"/>
</dbReference>
<keyword evidence="14" id="KW-0325">Glycoprotein</keyword>
<dbReference type="PANTHER" id="PTHR11533:SF271">
    <property type="entry name" value="AMINOPEPTIDASE"/>
    <property type="match status" value="1"/>
</dbReference>
<keyword evidence="6 20" id="KW-0812">Transmembrane</keyword>
<dbReference type="InterPro" id="IPR024571">
    <property type="entry name" value="ERAP1-like_C_dom"/>
</dbReference>
<evidence type="ECO:0000256" key="13">
    <source>
        <dbReference type="ARBA" id="ARBA00023136"/>
    </source>
</evidence>